<dbReference type="PANTHER" id="PTHR10539:SF0">
    <property type="entry name" value="26S PROTEASOME NON-ATPASE REGULATORY SUBUNIT 13"/>
    <property type="match status" value="1"/>
</dbReference>
<dbReference type="Pfam" id="PF22037">
    <property type="entry name" value="PSD13_N"/>
    <property type="match status" value="1"/>
</dbReference>
<dbReference type="GO" id="GO:0006511">
    <property type="term" value="P:ubiquitin-dependent protein catabolic process"/>
    <property type="evidence" value="ECO:0007669"/>
    <property type="project" value="TreeGrafter"/>
</dbReference>
<keyword evidence="5" id="KW-1185">Reference proteome</keyword>
<keyword evidence="2" id="KW-0647">Proteasome</keyword>
<dbReference type="GO" id="GO:0005634">
    <property type="term" value="C:nucleus"/>
    <property type="evidence" value="ECO:0007669"/>
    <property type="project" value="TreeGrafter"/>
</dbReference>
<dbReference type="PROSITE" id="PS50250">
    <property type="entry name" value="PCI"/>
    <property type="match status" value="1"/>
</dbReference>
<organism evidence="4 5">
    <name type="scientific">Triparma retinervis</name>
    <dbReference type="NCBI Taxonomy" id="2557542"/>
    <lineage>
        <taxon>Eukaryota</taxon>
        <taxon>Sar</taxon>
        <taxon>Stramenopiles</taxon>
        <taxon>Ochrophyta</taxon>
        <taxon>Bolidophyceae</taxon>
        <taxon>Parmales</taxon>
        <taxon>Triparmaceae</taxon>
        <taxon>Triparma</taxon>
    </lineage>
</organism>
<dbReference type="Proteomes" id="UP001165082">
    <property type="component" value="Unassembled WGS sequence"/>
</dbReference>
<dbReference type="Pfam" id="PF01399">
    <property type="entry name" value="PCI"/>
    <property type="match status" value="1"/>
</dbReference>
<dbReference type="AlphaFoldDB" id="A0A9W7L8G7"/>
<name>A0A9W7L8G7_9STRA</name>
<dbReference type="EMBL" id="BRXZ01007996">
    <property type="protein sequence ID" value="GMI37906.1"/>
    <property type="molecule type" value="Genomic_DNA"/>
</dbReference>
<dbReference type="InterPro" id="IPR035298">
    <property type="entry name" value="PSMD13"/>
</dbReference>
<dbReference type="GO" id="GO:0005829">
    <property type="term" value="C:cytosol"/>
    <property type="evidence" value="ECO:0007669"/>
    <property type="project" value="TreeGrafter"/>
</dbReference>
<feature type="non-terminal residue" evidence="4">
    <location>
        <position position="1"/>
    </location>
</feature>
<dbReference type="GO" id="GO:0008541">
    <property type="term" value="C:proteasome regulatory particle, lid subcomplex"/>
    <property type="evidence" value="ECO:0007669"/>
    <property type="project" value="TreeGrafter"/>
</dbReference>
<accession>A0A9W7L8G7</accession>
<reference evidence="4" key="1">
    <citation type="submission" date="2022-07" db="EMBL/GenBank/DDBJ databases">
        <title>Genome analysis of Parmales, a sister group of diatoms, reveals the evolutionary specialization of diatoms from phago-mixotrophs to photoautotrophs.</title>
        <authorList>
            <person name="Ban H."/>
            <person name="Sato S."/>
            <person name="Yoshikawa S."/>
            <person name="Kazumasa Y."/>
            <person name="Nakamura Y."/>
            <person name="Ichinomiya M."/>
            <person name="Saitoh K."/>
            <person name="Sato N."/>
            <person name="Blanc-Mathieu R."/>
            <person name="Endo H."/>
            <person name="Kuwata A."/>
            <person name="Ogata H."/>
        </authorList>
    </citation>
    <scope>NUCLEOTIDE SEQUENCE</scope>
</reference>
<dbReference type="OrthoDB" id="1093at2759"/>
<dbReference type="SMART" id="SM00088">
    <property type="entry name" value="PINT"/>
    <property type="match status" value="1"/>
</dbReference>
<comment type="caution">
    <text evidence="4">The sequence shown here is derived from an EMBL/GenBank/DDBJ whole genome shotgun (WGS) entry which is preliminary data.</text>
</comment>
<dbReference type="InterPro" id="IPR054179">
    <property type="entry name" value="PSD13_N"/>
</dbReference>
<gene>
    <name evidence="4" type="ORF">TrRE_jg12389</name>
</gene>
<evidence type="ECO:0000256" key="1">
    <source>
        <dbReference type="ARBA" id="ARBA00006207"/>
    </source>
</evidence>
<feature type="domain" description="PCI" evidence="3">
    <location>
        <begin position="65"/>
        <end position="235"/>
    </location>
</feature>
<dbReference type="PANTHER" id="PTHR10539">
    <property type="entry name" value="26S PROTEASOME NON-ATPASE REGULATORY SUBUNIT 13"/>
    <property type="match status" value="1"/>
</dbReference>
<dbReference type="InterPro" id="IPR000717">
    <property type="entry name" value="PCI_dom"/>
</dbReference>
<evidence type="ECO:0000313" key="5">
    <source>
        <dbReference type="Proteomes" id="UP001165082"/>
    </source>
</evidence>
<protein>
    <recommendedName>
        <fullName evidence="3">PCI domain-containing protein</fullName>
    </recommendedName>
</protein>
<proteinExistence type="inferred from homology"/>
<evidence type="ECO:0000256" key="2">
    <source>
        <dbReference type="ARBA" id="ARBA00022942"/>
    </source>
</evidence>
<evidence type="ECO:0000259" key="3">
    <source>
        <dbReference type="PROSITE" id="PS50250"/>
    </source>
</evidence>
<sequence>SLYLDMSLCQTLVTRNLDLPQCKKSLASSKTILDTLEGTSDASCHSSYYKAASMYHKVVGPPEAFYKSALMYISYTDAGTLSPSETQNLATDVSLAALTGEGVYNFGEVVATPILASLSGTPDSWLMDLMLAFSAGDVNKYNSIMAGSAASVKGHPALFNRLPFVNEKIKLLALVNMVFERTANDRNISFAEISALAQVPADQVEWLVMKALSLGLIKGRMDEVDQQVFVSWVMPRVLGDTQVEALKERLGEWGKKVDEMKHYMEDQTIELFS</sequence>
<dbReference type="InterPro" id="IPR036390">
    <property type="entry name" value="WH_DNA-bd_sf"/>
</dbReference>
<dbReference type="GO" id="GO:0005198">
    <property type="term" value="F:structural molecule activity"/>
    <property type="evidence" value="ECO:0007669"/>
    <property type="project" value="TreeGrafter"/>
</dbReference>
<comment type="similarity">
    <text evidence="1">Belongs to the proteasome subunit S11 family.</text>
</comment>
<evidence type="ECO:0000313" key="4">
    <source>
        <dbReference type="EMBL" id="GMI37906.1"/>
    </source>
</evidence>
<dbReference type="SUPFAM" id="SSF46785">
    <property type="entry name" value="Winged helix' DNA-binding domain"/>
    <property type="match status" value="1"/>
</dbReference>